<dbReference type="GeneID" id="68109763"/>
<dbReference type="RefSeq" id="XP_044563438.1">
    <property type="nucleotide sequence ID" value="XM_044705751.1"/>
</dbReference>
<dbReference type="OrthoDB" id="10263155at2759"/>
<name>A0A6A5BZH2_NAEFO</name>
<feature type="coiled-coil region" evidence="1">
    <location>
        <begin position="243"/>
        <end position="270"/>
    </location>
</feature>
<feature type="region of interest" description="Disordered" evidence="2">
    <location>
        <begin position="1"/>
        <end position="60"/>
    </location>
</feature>
<evidence type="ECO:0000256" key="2">
    <source>
        <dbReference type="SAM" id="MobiDB-lite"/>
    </source>
</evidence>
<dbReference type="VEuPathDB" id="AmoebaDB:NfTy_040900"/>
<evidence type="ECO:0000259" key="3">
    <source>
        <dbReference type="Pfam" id="PF04457"/>
    </source>
</evidence>
<protein>
    <recommendedName>
        <fullName evidence="3">MJ1316 RNA cyclic group end recognition domain-containing protein</fullName>
    </recommendedName>
</protein>
<dbReference type="EMBL" id="VFQX01000029">
    <property type="protein sequence ID" value="KAF0978725.1"/>
    <property type="molecule type" value="Genomic_DNA"/>
</dbReference>
<feature type="compositionally biased region" description="Low complexity" evidence="2">
    <location>
        <begin position="37"/>
        <end position="51"/>
    </location>
</feature>
<dbReference type="AlphaFoldDB" id="A0A6A5BZH2"/>
<dbReference type="OMA" id="MAEYDEM"/>
<comment type="caution">
    <text evidence="4">The sequence shown here is derived from an EMBL/GenBank/DDBJ whole genome shotgun (WGS) entry which is preliminary data.</text>
</comment>
<accession>A0A6A5BZH2</accession>
<reference evidence="4 5" key="1">
    <citation type="journal article" date="2019" name="Sci. Rep.">
        <title>Nanopore sequencing improves the draft genome of the human pathogenic amoeba Naegleria fowleri.</title>
        <authorList>
            <person name="Liechti N."/>
            <person name="Schurch N."/>
            <person name="Bruggmann R."/>
            <person name="Wittwer M."/>
        </authorList>
    </citation>
    <scope>NUCLEOTIDE SEQUENCE [LARGE SCALE GENOMIC DNA]</scope>
    <source>
        <strain evidence="4 5">ATCC 30894</strain>
    </source>
</reference>
<dbReference type="Pfam" id="PF04457">
    <property type="entry name" value="MJ1316"/>
    <property type="match status" value="1"/>
</dbReference>
<evidence type="ECO:0000256" key="1">
    <source>
        <dbReference type="SAM" id="Coils"/>
    </source>
</evidence>
<dbReference type="VEuPathDB" id="AmoebaDB:FDP41_002545"/>
<evidence type="ECO:0000313" key="4">
    <source>
        <dbReference type="EMBL" id="KAF0978725.1"/>
    </source>
</evidence>
<evidence type="ECO:0000313" key="5">
    <source>
        <dbReference type="Proteomes" id="UP000444721"/>
    </source>
</evidence>
<keyword evidence="1" id="KW-0175">Coiled coil</keyword>
<feature type="domain" description="MJ1316 RNA cyclic group end recognition" evidence="3">
    <location>
        <begin position="102"/>
        <end position="171"/>
    </location>
</feature>
<feature type="compositionally biased region" description="Low complexity" evidence="2">
    <location>
        <begin position="9"/>
        <end position="24"/>
    </location>
</feature>
<proteinExistence type="predicted"/>
<dbReference type="VEuPathDB" id="AmoebaDB:NF0075100"/>
<dbReference type="InterPro" id="IPR040459">
    <property type="entry name" value="MJ1316"/>
</dbReference>
<sequence length="274" mass="31705">MSHSRPIPQQQQQHYHQQQQYVQHANHHPSLSTSPINSSNMMMSRARSSQSPTGSSSVLLASSPTQQNFIKMKAASSSTTSSAEGLTAEEYELLNQKKERFQTCKEVLDRLHWDDQLSDVLSNLSMIYKDRFEGDVLIAYSEYENSELKEDLPEHRIQTLIYRDQHVFWDKNKRIDLISNKEIFALIDSYLNPQDTQTQQANTAETKKKKKKKSKLPSVRLDKSAASTLVKHHNYASGDNLLVGEDGEEYEEEEDEIEEYMAEYDEMYGQYLNR</sequence>
<dbReference type="Proteomes" id="UP000444721">
    <property type="component" value="Unassembled WGS sequence"/>
</dbReference>
<keyword evidence="5" id="KW-1185">Reference proteome</keyword>
<organism evidence="4 5">
    <name type="scientific">Naegleria fowleri</name>
    <name type="common">Brain eating amoeba</name>
    <dbReference type="NCBI Taxonomy" id="5763"/>
    <lineage>
        <taxon>Eukaryota</taxon>
        <taxon>Discoba</taxon>
        <taxon>Heterolobosea</taxon>
        <taxon>Tetramitia</taxon>
        <taxon>Eutetramitia</taxon>
        <taxon>Vahlkampfiidae</taxon>
        <taxon>Naegleria</taxon>
    </lineage>
</organism>
<gene>
    <name evidence="4" type="ORF">FDP41_002545</name>
</gene>